<evidence type="ECO:0000313" key="9">
    <source>
        <dbReference type="EMBL" id="CAP55092.1"/>
    </source>
</evidence>
<keyword evidence="2" id="KW-1003">Cell membrane</keyword>
<evidence type="ECO:0000256" key="2">
    <source>
        <dbReference type="ARBA" id="ARBA00022475"/>
    </source>
</evidence>
<dbReference type="Pfam" id="PF03176">
    <property type="entry name" value="MMPL"/>
    <property type="match status" value="1"/>
</dbReference>
<comment type="subcellular location">
    <subcellularLocation>
        <location evidence="1">Cell membrane</location>
        <topology evidence="1">Multi-pass membrane protein</topology>
    </subcellularLocation>
</comment>
<feature type="transmembrane region" description="Helical" evidence="7">
    <location>
        <begin position="299"/>
        <end position="321"/>
    </location>
</feature>
<evidence type="ECO:0000256" key="4">
    <source>
        <dbReference type="ARBA" id="ARBA00022989"/>
    </source>
</evidence>
<feature type="region of interest" description="Disordered" evidence="6">
    <location>
        <begin position="572"/>
        <end position="766"/>
    </location>
</feature>
<evidence type="ECO:0000313" key="10">
    <source>
        <dbReference type="Proteomes" id="UP000001176"/>
    </source>
</evidence>
<feature type="compositionally biased region" description="Low complexity" evidence="6">
    <location>
        <begin position="733"/>
        <end position="753"/>
    </location>
</feature>
<keyword evidence="4 7" id="KW-1133">Transmembrane helix</keyword>
<keyword evidence="3 7" id="KW-0812">Transmembrane</keyword>
<keyword evidence="5 7" id="KW-0472">Membrane</keyword>
<dbReference type="InterPro" id="IPR050545">
    <property type="entry name" value="Mycobact_MmpL"/>
</dbReference>
<protein>
    <submittedName>
        <fullName evidence="9">Putative membrane protein</fullName>
    </submittedName>
</protein>
<feature type="compositionally biased region" description="Low complexity" evidence="6">
    <location>
        <begin position="575"/>
        <end position="618"/>
    </location>
</feature>
<gene>
    <name evidence="9" type="ordered locus">GDI1149</name>
</gene>
<name>A9HDF0_GLUDA</name>
<accession>A9HDF0</accession>
<evidence type="ECO:0000256" key="6">
    <source>
        <dbReference type="SAM" id="MobiDB-lite"/>
    </source>
</evidence>
<evidence type="ECO:0000256" key="1">
    <source>
        <dbReference type="ARBA" id="ARBA00004651"/>
    </source>
</evidence>
<feature type="compositionally biased region" description="Low complexity" evidence="6">
    <location>
        <begin position="627"/>
        <end position="647"/>
    </location>
</feature>
<dbReference type="PANTHER" id="PTHR33406:SF13">
    <property type="entry name" value="MEMBRANE PROTEIN YDFJ"/>
    <property type="match status" value="1"/>
</dbReference>
<feature type="transmembrane region" description="Helical" evidence="7">
    <location>
        <begin position="379"/>
        <end position="398"/>
    </location>
</feature>
<organism evidence="9 10">
    <name type="scientific">Gluconacetobacter diazotrophicus (strain ATCC 49037 / DSM 5601 / CCUG 37298 / CIP 103539 / LMG 7603 / PAl5)</name>
    <dbReference type="NCBI Taxonomy" id="272568"/>
    <lineage>
        <taxon>Bacteria</taxon>
        <taxon>Pseudomonadati</taxon>
        <taxon>Pseudomonadota</taxon>
        <taxon>Alphaproteobacteria</taxon>
        <taxon>Acetobacterales</taxon>
        <taxon>Acetobacteraceae</taxon>
        <taxon>Gluconacetobacter</taxon>
    </lineage>
</organism>
<dbReference type="Proteomes" id="UP000001176">
    <property type="component" value="Chromosome"/>
</dbReference>
<feature type="transmembrane region" description="Helical" evidence="7">
    <location>
        <begin position="404"/>
        <end position="427"/>
    </location>
</feature>
<feature type="transmembrane region" description="Helical" evidence="7">
    <location>
        <begin position="271"/>
        <end position="292"/>
    </location>
</feature>
<evidence type="ECO:0000256" key="3">
    <source>
        <dbReference type="ARBA" id="ARBA00022692"/>
    </source>
</evidence>
<dbReference type="EMBL" id="AM889285">
    <property type="protein sequence ID" value="CAP55092.1"/>
    <property type="molecule type" value="Genomic_DNA"/>
</dbReference>
<dbReference type="GO" id="GO:0005886">
    <property type="term" value="C:plasma membrane"/>
    <property type="evidence" value="ECO:0007669"/>
    <property type="project" value="UniProtKB-SubCell"/>
</dbReference>
<keyword evidence="10" id="KW-1185">Reference proteome</keyword>
<feature type="transmembrane region" description="Helical" evidence="7">
    <location>
        <begin position="458"/>
        <end position="478"/>
    </location>
</feature>
<dbReference type="AlphaFoldDB" id="A9HDF0"/>
<feature type="domain" description="Membrane transport protein MMPL" evidence="8">
    <location>
        <begin position="232"/>
        <end position="430"/>
    </location>
</feature>
<proteinExistence type="predicted"/>
<dbReference type="SUPFAM" id="SSF82866">
    <property type="entry name" value="Multidrug efflux transporter AcrB transmembrane domain"/>
    <property type="match status" value="1"/>
</dbReference>
<feature type="transmembrane region" description="Helical" evidence="7">
    <location>
        <begin position="327"/>
        <end position="345"/>
    </location>
</feature>
<evidence type="ECO:0000256" key="5">
    <source>
        <dbReference type="ARBA" id="ARBA00023136"/>
    </source>
</evidence>
<feature type="compositionally biased region" description="Basic residues" evidence="6">
    <location>
        <begin position="695"/>
        <end position="711"/>
    </location>
</feature>
<evidence type="ECO:0000256" key="7">
    <source>
        <dbReference type="SAM" id="Phobius"/>
    </source>
</evidence>
<dbReference type="KEGG" id="gdi:GDI1149"/>
<dbReference type="InterPro" id="IPR004869">
    <property type="entry name" value="MMPL_dom"/>
</dbReference>
<reference evidence="9 10" key="1">
    <citation type="journal article" date="2009" name="BMC Genomics">
        <title>Complete genome sequence of the sugarcane nitrogen-fixing endophyte Gluconacetobacter diazotrophicus Pal5.</title>
        <authorList>
            <person name="Bertalan M."/>
            <person name="Albano R."/>
            <person name="Padua V."/>
            <person name="Rouws L."/>
            <person name="Rojas C."/>
            <person name="Hemerly A."/>
            <person name="Teixeira K."/>
            <person name="Schwab S."/>
            <person name="Araujo J."/>
            <person name="Oliveira A."/>
            <person name="Franca L."/>
            <person name="Magalhaes V."/>
            <person name="Alqueres S."/>
            <person name="Cardoso A."/>
            <person name="Almeida W."/>
            <person name="Loureiro M.M."/>
            <person name="Nogueira E."/>
            <person name="Cidade D."/>
            <person name="Oliveira D."/>
            <person name="Simao T."/>
            <person name="Macedo J."/>
            <person name="Valadao A."/>
            <person name="Dreschsel M."/>
            <person name="Freitas F."/>
            <person name="Vidal M."/>
            <person name="Guedes H."/>
            <person name="Rodrigues E."/>
            <person name="Meneses C."/>
            <person name="Brioso P."/>
            <person name="Pozzer L."/>
            <person name="Figueiredo D."/>
            <person name="Montano H."/>
            <person name="Junior J."/>
            <person name="Filho G."/>
            <person name="Flores V."/>
            <person name="Ferreira B."/>
            <person name="Branco A."/>
            <person name="Gonzalez P."/>
            <person name="Guillobel H."/>
            <person name="Lemos M."/>
            <person name="Seibel L."/>
            <person name="Macedo J."/>
            <person name="Alves-Ferreira M."/>
            <person name="Sachetto-Martins G."/>
            <person name="Coelho A."/>
            <person name="Santos E."/>
            <person name="Amaral G."/>
            <person name="Neves A."/>
            <person name="Pacheco A.B."/>
            <person name="Carvalho D."/>
            <person name="Lery L."/>
            <person name="Bisch P."/>
            <person name="Rossle S.C."/>
            <person name="Urmenyi T."/>
            <person name="Kruger W.V."/>
            <person name="Martins O."/>
            <person name="Baldani J.I."/>
            <person name="Ferreira P.C."/>
        </authorList>
    </citation>
    <scope>NUCLEOTIDE SEQUENCE [LARGE SCALE GENOMIC DNA]</scope>
    <source>
        <strain evidence="10">ATCC 49037 / DSM 5601 / CCUG 37298 / CIP 103539 / LMG 7603 / PAl5</strain>
    </source>
</reference>
<dbReference type="Gene3D" id="1.20.1640.10">
    <property type="entry name" value="Multidrug efflux transporter AcrB transmembrane domain"/>
    <property type="match status" value="1"/>
</dbReference>
<dbReference type="PANTHER" id="PTHR33406">
    <property type="entry name" value="MEMBRANE PROTEIN MJ1562-RELATED"/>
    <property type="match status" value="1"/>
</dbReference>
<evidence type="ECO:0000259" key="8">
    <source>
        <dbReference type="Pfam" id="PF03176"/>
    </source>
</evidence>
<sequence length="925" mass="97169">MLSLPIGRLVAFCSRRAVLVLLLFAALVGGAVDCSMHRLGVTTDTGTMFSRTLPWKQRSDELARLLPQQQDLLVAVVEADLPEEAQATARALADRLRGDSAHFLSVTLPQDNPYLVRNGLMFLDQKNLGGVLDTVVTAQPFLGGLAADPSGRGLFDSLSLIALGVSQGQANLKGFQPALDAFATTLEQAADGHAQPLSWERMLAGSLADMGGKFVFVVTRPRMDYGSFQPGGAASDAMRQAIGQLEFVRSGHAKVHLTGDVQISDEEFATVAQGMVAGLIGSLVLVTLWLFLAVRTWRIIAPIVITLVAGLLLTTGFAALAVGTLNLISVAFAVLFVGIAVDFAIQFSVRFRAQRLPSGAMPTVQAALEHTGEETGHQILVAAMATMAGFLAFTPTAFVGVAQLGLIAGFGMMIAFICTVTLLPALLRLFRPSLDHPATGFAFARPADRAVRLHRTPILSVFTFLAVLGAVLIPVLTFDADPLHTKDPNSDGMRTLKLLMTDPQTSPYGAQVLVPNLQQAHALADRLSQLPLVDDAMWLGSLVPADQPPKLAMIQDAASILLPTLVVPNPRPAPDADALRASAAKGRPGPGRRAGQAGPRRSAAPHPGCTGAAVARAGRTGDGGEQRAGALPARAARPVAADAFGAGRDPGRRPAIHPTGLPAARRARGGGDPSQGLDGQQHRTAPLCRADPQRGARRGRRCDRRGRKCVHHGPGLRLRGDVRHRHDRGDPAGGAAPPAGHGAGAGAAAAVGADDGHPDRRGAGTAQFREHHRAAAAAGRRCVLQHLFRHELAVRRPGPAVQPHGAGRPVLGPDDRDRIRLAGGIAPSGHGQHGAAAAAVAGLHPAGDADLRAGAAAQACDRRAVVKKAGSCPDPAGQEISHPDLLILATLRVIRALEILQPHFDILARRRTRRPREGDIRTDET</sequence>